<protein>
    <submittedName>
        <fullName evidence="1">(Mediterranean fruit fly) hypothetical protein</fullName>
    </submittedName>
</protein>
<dbReference type="AlphaFoldDB" id="A0A811VA26"/>
<accession>A0A811VA26</accession>
<proteinExistence type="predicted"/>
<organism evidence="1 2">
    <name type="scientific">Ceratitis capitata</name>
    <name type="common">Mediterranean fruit fly</name>
    <name type="synonym">Tephritis capitata</name>
    <dbReference type="NCBI Taxonomy" id="7213"/>
    <lineage>
        <taxon>Eukaryota</taxon>
        <taxon>Metazoa</taxon>
        <taxon>Ecdysozoa</taxon>
        <taxon>Arthropoda</taxon>
        <taxon>Hexapoda</taxon>
        <taxon>Insecta</taxon>
        <taxon>Pterygota</taxon>
        <taxon>Neoptera</taxon>
        <taxon>Endopterygota</taxon>
        <taxon>Diptera</taxon>
        <taxon>Brachycera</taxon>
        <taxon>Muscomorpha</taxon>
        <taxon>Tephritoidea</taxon>
        <taxon>Tephritidae</taxon>
        <taxon>Ceratitis</taxon>
        <taxon>Ceratitis</taxon>
    </lineage>
</organism>
<evidence type="ECO:0000313" key="2">
    <source>
        <dbReference type="Proteomes" id="UP000606786"/>
    </source>
</evidence>
<comment type="caution">
    <text evidence="1">The sequence shown here is derived from an EMBL/GenBank/DDBJ whole genome shotgun (WGS) entry which is preliminary data.</text>
</comment>
<name>A0A811VA26_CERCA</name>
<keyword evidence="2" id="KW-1185">Reference proteome</keyword>
<feature type="non-terminal residue" evidence="1">
    <location>
        <position position="59"/>
    </location>
</feature>
<sequence length="59" mass="6485">MLGAFVVAVVRCHCTPTNVQWHYRFEVAATSGGGGGGADVGWQSYWWQCHDRSVGSGWR</sequence>
<dbReference type="Proteomes" id="UP000606786">
    <property type="component" value="Unassembled WGS sequence"/>
</dbReference>
<gene>
    <name evidence="1" type="ORF">CCAP1982_LOCUS14827</name>
</gene>
<reference evidence="1" key="1">
    <citation type="submission" date="2020-11" db="EMBL/GenBank/DDBJ databases">
        <authorList>
            <person name="Whitehead M."/>
        </authorList>
    </citation>
    <scope>NUCLEOTIDE SEQUENCE</scope>
    <source>
        <strain evidence="1">EGII</strain>
    </source>
</reference>
<evidence type="ECO:0000313" key="1">
    <source>
        <dbReference type="EMBL" id="CAD7006513.1"/>
    </source>
</evidence>
<dbReference type="EMBL" id="CAJHJT010000034">
    <property type="protein sequence ID" value="CAD7006513.1"/>
    <property type="molecule type" value="Genomic_DNA"/>
</dbReference>